<dbReference type="EMBL" id="JAGGNH010000002">
    <property type="protein sequence ID" value="KAJ0981310.1"/>
    <property type="molecule type" value="Genomic_DNA"/>
</dbReference>
<dbReference type="FunFam" id="1.10.8.10:FF:000002">
    <property type="entry name" value="UV excision repair protein RAD23 homolog"/>
    <property type="match status" value="1"/>
</dbReference>
<gene>
    <name evidence="10" type="ORF">J5N97_009565</name>
</gene>
<dbReference type="SUPFAM" id="SSF101238">
    <property type="entry name" value="XPC-binding domain"/>
    <property type="match status" value="1"/>
</dbReference>
<dbReference type="InterPro" id="IPR004806">
    <property type="entry name" value="Rad23"/>
</dbReference>
<evidence type="ECO:0000313" key="10">
    <source>
        <dbReference type="EMBL" id="KAJ0981310.1"/>
    </source>
</evidence>
<dbReference type="Gene3D" id="1.10.8.10">
    <property type="entry name" value="DNA helicase RuvA subunit, C-terminal domain"/>
    <property type="match status" value="2"/>
</dbReference>
<dbReference type="GO" id="GO:0070628">
    <property type="term" value="F:proteasome binding"/>
    <property type="evidence" value="ECO:0007669"/>
    <property type="project" value="TreeGrafter"/>
</dbReference>
<dbReference type="PROSITE" id="PS50053">
    <property type="entry name" value="UBIQUITIN_2"/>
    <property type="match status" value="1"/>
</dbReference>
<feature type="compositionally biased region" description="Polar residues" evidence="7">
    <location>
        <begin position="234"/>
        <end position="252"/>
    </location>
</feature>
<dbReference type="Gene3D" id="1.10.10.540">
    <property type="entry name" value="XPC-binding domain"/>
    <property type="match status" value="1"/>
</dbReference>
<comment type="subcellular location">
    <subcellularLocation>
        <location evidence="6">Nucleus</location>
    </subcellularLocation>
    <subcellularLocation>
        <location evidence="6">Cytoplasm</location>
    </subcellularLocation>
</comment>
<feature type="compositionally biased region" description="Low complexity" evidence="7">
    <location>
        <begin position="81"/>
        <end position="111"/>
    </location>
</feature>
<feature type="compositionally biased region" description="Polar residues" evidence="7">
    <location>
        <begin position="112"/>
        <end position="133"/>
    </location>
</feature>
<dbReference type="GO" id="GO:0043130">
    <property type="term" value="F:ubiquitin binding"/>
    <property type="evidence" value="ECO:0007669"/>
    <property type="project" value="UniProtKB-UniRule"/>
</dbReference>
<dbReference type="CDD" id="cd01805">
    <property type="entry name" value="Ubl_Rad23"/>
    <property type="match status" value="1"/>
</dbReference>
<feature type="region of interest" description="Disordered" evidence="7">
    <location>
        <begin position="228"/>
        <end position="264"/>
    </location>
</feature>
<dbReference type="GO" id="GO:0003684">
    <property type="term" value="F:damaged DNA binding"/>
    <property type="evidence" value="ECO:0007669"/>
    <property type="project" value="UniProtKB-UniRule"/>
</dbReference>
<dbReference type="PANTHER" id="PTHR10621:SF35">
    <property type="entry name" value="UBIQUITIN RECEPTOR RAD23C"/>
    <property type="match status" value="1"/>
</dbReference>
<dbReference type="Gene3D" id="3.10.20.90">
    <property type="entry name" value="Phosphatidylinositol 3-kinase Catalytic Subunit, Chain A, domain 1"/>
    <property type="match status" value="1"/>
</dbReference>
<organism evidence="10 11">
    <name type="scientific">Dioscorea zingiberensis</name>
    <dbReference type="NCBI Taxonomy" id="325984"/>
    <lineage>
        <taxon>Eukaryota</taxon>
        <taxon>Viridiplantae</taxon>
        <taxon>Streptophyta</taxon>
        <taxon>Embryophyta</taxon>
        <taxon>Tracheophyta</taxon>
        <taxon>Spermatophyta</taxon>
        <taxon>Magnoliopsida</taxon>
        <taxon>Liliopsida</taxon>
        <taxon>Dioscoreales</taxon>
        <taxon>Dioscoreaceae</taxon>
        <taxon>Dioscorea</taxon>
    </lineage>
</organism>
<dbReference type="SUPFAM" id="SSF54236">
    <property type="entry name" value="Ubiquitin-like"/>
    <property type="match status" value="1"/>
</dbReference>
<dbReference type="AlphaFoldDB" id="A0A9D5CZQ3"/>
<dbReference type="GO" id="GO:0006289">
    <property type="term" value="P:nucleotide-excision repair"/>
    <property type="evidence" value="ECO:0007669"/>
    <property type="project" value="UniProtKB-UniRule"/>
</dbReference>
<evidence type="ECO:0000256" key="5">
    <source>
        <dbReference type="ARBA" id="ARBA00023242"/>
    </source>
</evidence>
<name>A0A9D5CZQ3_9LILI</name>
<dbReference type="Proteomes" id="UP001085076">
    <property type="component" value="Miscellaneous, Linkage group lg02"/>
</dbReference>
<keyword evidence="5 6" id="KW-0539">Nucleus</keyword>
<keyword evidence="6" id="KW-0963">Cytoplasm</keyword>
<protein>
    <recommendedName>
        <fullName evidence="6">Ubiquitin receptor RAD23</fullName>
    </recommendedName>
    <alternativeName>
        <fullName evidence="6">DNA repair protein RAD23</fullName>
    </alternativeName>
</protein>
<feature type="domain" description="UBA" evidence="8">
    <location>
        <begin position="179"/>
        <end position="221"/>
    </location>
</feature>
<dbReference type="FunFam" id="3.10.20.90:FF:000069">
    <property type="entry name" value="UV excision repair protein RAD23"/>
    <property type="match status" value="1"/>
</dbReference>
<reference evidence="10" key="1">
    <citation type="submission" date="2021-03" db="EMBL/GenBank/DDBJ databases">
        <authorList>
            <person name="Li Z."/>
            <person name="Yang C."/>
        </authorList>
    </citation>
    <scope>NUCLEOTIDE SEQUENCE</scope>
    <source>
        <strain evidence="10">Dzin_1.0</strain>
        <tissue evidence="10">Leaf</tissue>
    </source>
</reference>
<dbReference type="Pfam" id="PF00627">
    <property type="entry name" value="UBA"/>
    <property type="match status" value="2"/>
</dbReference>
<accession>A0A9D5CZQ3</accession>
<evidence type="ECO:0000256" key="4">
    <source>
        <dbReference type="ARBA" id="ARBA00023204"/>
    </source>
</evidence>
<feature type="domain" description="Ubiquitin-like" evidence="9">
    <location>
        <begin position="1"/>
        <end position="79"/>
    </location>
</feature>
<dbReference type="GO" id="GO:0031593">
    <property type="term" value="F:polyubiquitin modification-dependent protein binding"/>
    <property type="evidence" value="ECO:0007669"/>
    <property type="project" value="UniProtKB-UniRule"/>
</dbReference>
<dbReference type="PRINTS" id="PR01839">
    <property type="entry name" value="RAD23PROTEIN"/>
</dbReference>
<comment type="function">
    <text evidence="6">Multiubiquitin chain receptor involved in modulation of proteasomal degradation. Involved in nucleotide excision repair.</text>
</comment>
<dbReference type="Pfam" id="PF09280">
    <property type="entry name" value="XPC-binding"/>
    <property type="match status" value="1"/>
</dbReference>
<keyword evidence="4 6" id="KW-0234">DNA repair</keyword>
<proteinExistence type="inferred from homology"/>
<reference evidence="10" key="2">
    <citation type="journal article" date="2022" name="Hortic Res">
        <title>The genome of Dioscorea zingiberensis sheds light on the biosynthesis, origin and evolution of the medicinally important diosgenin saponins.</title>
        <authorList>
            <person name="Li Y."/>
            <person name="Tan C."/>
            <person name="Li Z."/>
            <person name="Guo J."/>
            <person name="Li S."/>
            <person name="Chen X."/>
            <person name="Wang C."/>
            <person name="Dai X."/>
            <person name="Yang H."/>
            <person name="Song W."/>
            <person name="Hou L."/>
            <person name="Xu J."/>
            <person name="Tong Z."/>
            <person name="Xu A."/>
            <person name="Yuan X."/>
            <person name="Wang W."/>
            <person name="Yang Q."/>
            <person name="Chen L."/>
            <person name="Sun Z."/>
            <person name="Wang K."/>
            <person name="Pan B."/>
            <person name="Chen J."/>
            <person name="Bao Y."/>
            <person name="Liu F."/>
            <person name="Qi X."/>
            <person name="Gang D.R."/>
            <person name="Wen J."/>
            <person name="Li J."/>
        </authorList>
    </citation>
    <scope>NUCLEOTIDE SEQUENCE</scope>
    <source>
        <strain evidence="10">Dzin_1.0</strain>
    </source>
</reference>
<dbReference type="SMART" id="SM00213">
    <property type="entry name" value="UBQ"/>
    <property type="match status" value="1"/>
</dbReference>
<evidence type="ECO:0000256" key="7">
    <source>
        <dbReference type="SAM" id="MobiDB-lite"/>
    </source>
</evidence>
<dbReference type="OrthoDB" id="419317at2759"/>
<evidence type="ECO:0000256" key="2">
    <source>
        <dbReference type="ARBA" id="ARBA00022737"/>
    </source>
</evidence>
<dbReference type="InterPro" id="IPR009060">
    <property type="entry name" value="UBA-like_sf"/>
</dbReference>
<evidence type="ECO:0000256" key="3">
    <source>
        <dbReference type="ARBA" id="ARBA00022763"/>
    </source>
</evidence>
<dbReference type="PROSITE" id="PS50030">
    <property type="entry name" value="UBA"/>
    <property type="match status" value="2"/>
</dbReference>
<evidence type="ECO:0000259" key="8">
    <source>
        <dbReference type="PROSITE" id="PS50030"/>
    </source>
</evidence>
<keyword evidence="3 6" id="KW-0227">DNA damage</keyword>
<dbReference type="GO" id="GO:0005654">
    <property type="term" value="C:nucleoplasm"/>
    <property type="evidence" value="ECO:0007669"/>
    <property type="project" value="TreeGrafter"/>
</dbReference>
<keyword evidence="11" id="KW-1185">Reference proteome</keyword>
<feature type="region of interest" description="Disordered" evidence="7">
    <location>
        <begin position="81"/>
        <end position="133"/>
    </location>
</feature>
<evidence type="ECO:0000259" key="9">
    <source>
        <dbReference type="PROSITE" id="PS50053"/>
    </source>
</evidence>
<dbReference type="GO" id="GO:0005829">
    <property type="term" value="C:cytosol"/>
    <property type="evidence" value="ECO:0007669"/>
    <property type="project" value="TreeGrafter"/>
</dbReference>
<dbReference type="GO" id="GO:0043161">
    <property type="term" value="P:proteasome-mediated ubiquitin-dependent protein catabolic process"/>
    <property type="evidence" value="ECO:0007669"/>
    <property type="project" value="UniProtKB-UniRule"/>
</dbReference>
<evidence type="ECO:0000256" key="6">
    <source>
        <dbReference type="RuleBase" id="RU367049"/>
    </source>
</evidence>
<dbReference type="SMART" id="SM00165">
    <property type="entry name" value="UBA"/>
    <property type="match status" value="2"/>
</dbReference>
<evidence type="ECO:0000256" key="1">
    <source>
        <dbReference type="ARBA" id="ARBA00009878"/>
    </source>
</evidence>
<evidence type="ECO:0000313" key="11">
    <source>
        <dbReference type="Proteomes" id="UP001085076"/>
    </source>
</evidence>
<feature type="domain" description="UBA" evidence="8">
    <location>
        <begin position="353"/>
        <end position="394"/>
    </location>
</feature>
<dbReference type="InterPro" id="IPR000626">
    <property type="entry name" value="Ubiquitin-like_dom"/>
</dbReference>
<dbReference type="InterPro" id="IPR015940">
    <property type="entry name" value="UBA"/>
</dbReference>
<dbReference type="PANTHER" id="PTHR10621">
    <property type="entry name" value="UV EXCISION REPAIR PROTEIN RAD23"/>
    <property type="match status" value="1"/>
</dbReference>
<dbReference type="InterPro" id="IPR036353">
    <property type="entry name" value="XPC-bd_sf"/>
</dbReference>
<dbReference type="FunFam" id="1.10.8.10:FF:000003">
    <property type="entry name" value="UV excision repair protein RAD23 homolog"/>
    <property type="match status" value="1"/>
</dbReference>
<dbReference type="Pfam" id="PF00240">
    <property type="entry name" value="ubiquitin"/>
    <property type="match status" value="1"/>
</dbReference>
<dbReference type="SUPFAM" id="SSF46934">
    <property type="entry name" value="UBA-like"/>
    <property type="match status" value="2"/>
</dbReference>
<comment type="caution">
    <text evidence="10">The sequence shown here is derived from an EMBL/GenBank/DDBJ whole genome shotgun (WGS) entry which is preliminary data.</text>
</comment>
<keyword evidence="2" id="KW-0677">Repeat</keyword>
<sequence>MKLSVKNLGGSSFQIEADLDDKVADVKMNIEKNSQLGVYPAERQMLIHQGKVLKDDTTLKDNNVLDKSVLVVMLTKNKAKSTGASSSSTATTTADKAKSTETSSSSTATTTGVPTANSVITSPANPESTPPQIVTSDTDLEPAIAPLPTVTTPASAVSVSISGSDAYGQVASNLLAGSNLDSTIQQILDVGGGTWDRDTVVRALRAAYNNPDRAVEYLYSGIPEQTEIPPAARSPTSSQAAIAPVQASQPVQPSAAPGGPNANPLNLFPPALSNRGFDHVQNRQFQALRALVRANPQILEPMLEELGRESPELTSFIQEHRADFMGTNEPAERAEGNLSNQSADAMPGGVTVTPEEREAIARLEAMGFDRATVVQVFFACNKNEELAANYLLDHMLDFQN</sequence>
<feature type="compositionally biased region" description="Low complexity" evidence="7">
    <location>
        <begin position="253"/>
        <end position="264"/>
    </location>
</feature>
<dbReference type="NCBIfam" id="TIGR00601">
    <property type="entry name" value="rad23"/>
    <property type="match status" value="1"/>
</dbReference>
<comment type="similarity">
    <text evidence="1 6">Belongs to the RAD23 family.</text>
</comment>
<dbReference type="InterPro" id="IPR029071">
    <property type="entry name" value="Ubiquitin-like_domsf"/>
</dbReference>
<dbReference type="InterPro" id="IPR015360">
    <property type="entry name" value="XPC-bd"/>
</dbReference>